<organism evidence="3 4">
    <name type="scientific">Dyadobacter koreensis</name>
    <dbReference type="NCBI Taxonomy" id="408657"/>
    <lineage>
        <taxon>Bacteria</taxon>
        <taxon>Pseudomonadati</taxon>
        <taxon>Bacteroidota</taxon>
        <taxon>Cytophagia</taxon>
        <taxon>Cytophagales</taxon>
        <taxon>Spirosomataceae</taxon>
        <taxon>Dyadobacter</taxon>
    </lineage>
</organism>
<dbReference type="InterPro" id="IPR023393">
    <property type="entry name" value="START-like_dom_sf"/>
</dbReference>
<dbReference type="Proteomes" id="UP000199532">
    <property type="component" value="Unassembled WGS sequence"/>
</dbReference>
<evidence type="ECO:0000256" key="1">
    <source>
        <dbReference type="ARBA" id="ARBA00006817"/>
    </source>
</evidence>
<dbReference type="Pfam" id="PF08327">
    <property type="entry name" value="AHSA1"/>
    <property type="match status" value="1"/>
</dbReference>
<dbReference type="InterPro" id="IPR013538">
    <property type="entry name" value="ASHA1/2-like_C"/>
</dbReference>
<accession>A0A1H6S5G5</accession>
<gene>
    <name evidence="3" type="ORF">SAMN04487995_1518</name>
</gene>
<reference evidence="3 4" key="1">
    <citation type="submission" date="2016-10" db="EMBL/GenBank/DDBJ databases">
        <authorList>
            <person name="de Groot N.N."/>
        </authorList>
    </citation>
    <scope>NUCLEOTIDE SEQUENCE [LARGE SCALE GENOMIC DNA]</scope>
    <source>
        <strain evidence="3 4">DSM 19938</strain>
    </source>
</reference>
<dbReference type="CDD" id="cd07814">
    <property type="entry name" value="SRPBCC_CalC_Aha1-like"/>
    <property type="match status" value="1"/>
</dbReference>
<dbReference type="STRING" id="408657.SAMN04487995_1518"/>
<evidence type="ECO:0000313" key="3">
    <source>
        <dbReference type="EMBL" id="SEI58965.1"/>
    </source>
</evidence>
<feature type="domain" description="Activator of Hsp90 ATPase homologue 1/2-like C-terminal" evidence="2">
    <location>
        <begin position="15"/>
        <end position="146"/>
    </location>
</feature>
<comment type="similarity">
    <text evidence="1">Belongs to the AHA1 family.</text>
</comment>
<protein>
    <submittedName>
        <fullName evidence="3">Activator of Hsp90 ATPase homolog 1-like protein</fullName>
    </submittedName>
</protein>
<proteinExistence type="inferred from homology"/>
<dbReference type="EMBL" id="FNXY01000002">
    <property type="protein sequence ID" value="SEI58965.1"/>
    <property type="molecule type" value="Genomic_DNA"/>
</dbReference>
<dbReference type="Gene3D" id="3.30.530.20">
    <property type="match status" value="1"/>
</dbReference>
<evidence type="ECO:0000313" key="4">
    <source>
        <dbReference type="Proteomes" id="UP000199532"/>
    </source>
</evidence>
<keyword evidence="4" id="KW-1185">Reference proteome</keyword>
<dbReference type="RefSeq" id="WP_229209514.1">
    <property type="nucleotide sequence ID" value="NZ_FNXY01000002.1"/>
</dbReference>
<sequence>MDTEMKRIKKSVLINAPKEKVWDVLFTDRYTRIWYTAFGEGSRAETDWKVGSKAIFSDESNSGLIGEVIANEANEKLSVEYKGILNDNKEDYESDMANQIKGGRETYHISEEDGVTYLEIESDMGAEYFEEMSKAWVSALQKVKSLAES</sequence>
<name>A0A1H6S5G5_9BACT</name>
<evidence type="ECO:0000259" key="2">
    <source>
        <dbReference type="Pfam" id="PF08327"/>
    </source>
</evidence>
<dbReference type="SUPFAM" id="SSF55961">
    <property type="entry name" value="Bet v1-like"/>
    <property type="match status" value="1"/>
</dbReference>
<dbReference type="AlphaFoldDB" id="A0A1H6S5G5"/>